<evidence type="ECO:0000313" key="3">
    <source>
        <dbReference type="Proteomes" id="UP000059188"/>
    </source>
</evidence>
<keyword evidence="3" id="KW-1185">Reference proteome</keyword>
<sequence length="67" mass="7577">MRIRQRGEGSSTRELAKRIKGTIRTAVSNLHRSSRSVSERWAPNRDILRSSPAQSAPHPPFGSGFFW</sequence>
<reference evidence="2 3" key="1">
    <citation type="submission" date="2014-11" db="EMBL/GenBank/DDBJ databases">
        <authorList>
            <person name="Wibberg Daniel"/>
        </authorList>
    </citation>
    <scope>NUCLEOTIDE SEQUENCE [LARGE SCALE GENOMIC DNA]</scope>
    <source>
        <strain evidence="2">Rhizoctonia solani AG1-IB 7/3/14</strain>
    </source>
</reference>
<organism evidence="2 3">
    <name type="scientific">Thanatephorus cucumeris (strain AG1-IB / isolate 7/3/14)</name>
    <name type="common">Lettuce bottom rot fungus</name>
    <name type="synonym">Rhizoctonia solani</name>
    <dbReference type="NCBI Taxonomy" id="1108050"/>
    <lineage>
        <taxon>Eukaryota</taxon>
        <taxon>Fungi</taxon>
        <taxon>Dikarya</taxon>
        <taxon>Basidiomycota</taxon>
        <taxon>Agaricomycotina</taxon>
        <taxon>Agaricomycetes</taxon>
        <taxon>Cantharellales</taxon>
        <taxon>Ceratobasidiaceae</taxon>
        <taxon>Rhizoctonia</taxon>
        <taxon>Rhizoctonia solani AG-1</taxon>
    </lineage>
</organism>
<feature type="region of interest" description="Disordered" evidence="1">
    <location>
        <begin position="30"/>
        <end position="67"/>
    </location>
</feature>
<protein>
    <submittedName>
        <fullName evidence="2">Uncharacterized protein</fullName>
    </submittedName>
</protein>
<evidence type="ECO:0000313" key="2">
    <source>
        <dbReference type="EMBL" id="CEL56686.1"/>
    </source>
</evidence>
<accession>A0A0B7FF96</accession>
<proteinExistence type="predicted"/>
<name>A0A0B7FF96_THACB</name>
<dbReference type="Proteomes" id="UP000059188">
    <property type="component" value="Unassembled WGS sequence"/>
</dbReference>
<dbReference type="AlphaFoldDB" id="A0A0B7FF96"/>
<dbReference type="EMBL" id="LN679123">
    <property type="protein sequence ID" value="CEL56686.1"/>
    <property type="molecule type" value="Genomic_DNA"/>
</dbReference>
<evidence type="ECO:0000256" key="1">
    <source>
        <dbReference type="SAM" id="MobiDB-lite"/>
    </source>
</evidence>
<gene>
    <name evidence="2" type="ORF">RSOLAG1IB_08012</name>
</gene>